<feature type="domain" description="Major facilitator superfamily (MFS) profile" evidence="2">
    <location>
        <begin position="9"/>
        <end position="394"/>
    </location>
</feature>
<accession>A0A2U9IGK1</accession>
<dbReference type="InterPro" id="IPR036259">
    <property type="entry name" value="MFS_trans_sf"/>
</dbReference>
<feature type="transmembrane region" description="Helical" evidence="1">
    <location>
        <begin position="210"/>
        <end position="228"/>
    </location>
</feature>
<feature type="transmembrane region" description="Helical" evidence="1">
    <location>
        <begin position="248"/>
        <end position="271"/>
    </location>
</feature>
<evidence type="ECO:0000313" key="3">
    <source>
        <dbReference type="EMBL" id="AWR95139.1"/>
    </source>
</evidence>
<organism evidence="3 4">
    <name type="scientific">Acidianus brierleyi</name>
    <dbReference type="NCBI Taxonomy" id="41673"/>
    <lineage>
        <taxon>Archaea</taxon>
        <taxon>Thermoproteota</taxon>
        <taxon>Thermoprotei</taxon>
        <taxon>Sulfolobales</taxon>
        <taxon>Sulfolobaceae</taxon>
        <taxon>Acidianus</taxon>
    </lineage>
</organism>
<protein>
    <submittedName>
        <fullName evidence="3">MFS transporter</fullName>
    </submittedName>
</protein>
<feature type="transmembrane region" description="Helical" evidence="1">
    <location>
        <begin position="40"/>
        <end position="62"/>
    </location>
</feature>
<dbReference type="Proteomes" id="UP000248044">
    <property type="component" value="Chromosome"/>
</dbReference>
<feature type="transmembrane region" description="Helical" evidence="1">
    <location>
        <begin position="278"/>
        <end position="299"/>
    </location>
</feature>
<dbReference type="Pfam" id="PF07690">
    <property type="entry name" value="MFS_1"/>
    <property type="match status" value="1"/>
</dbReference>
<feature type="transmembrane region" description="Helical" evidence="1">
    <location>
        <begin position="74"/>
        <end position="93"/>
    </location>
</feature>
<dbReference type="SUPFAM" id="SSF103473">
    <property type="entry name" value="MFS general substrate transporter"/>
    <property type="match status" value="1"/>
</dbReference>
<keyword evidence="1" id="KW-0812">Transmembrane</keyword>
<feature type="transmembrane region" description="Helical" evidence="1">
    <location>
        <begin position="170"/>
        <end position="190"/>
    </location>
</feature>
<evidence type="ECO:0000313" key="4">
    <source>
        <dbReference type="Proteomes" id="UP000248044"/>
    </source>
</evidence>
<gene>
    <name evidence="3" type="ORF">DFR85_11570</name>
</gene>
<feature type="transmembrane region" description="Helical" evidence="1">
    <location>
        <begin position="368"/>
        <end position="389"/>
    </location>
</feature>
<keyword evidence="1" id="KW-0472">Membrane</keyword>
<dbReference type="InterPro" id="IPR011701">
    <property type="entry name" value="MFS"/>
</dbReference>
<dbReference type="RefSeq" id="WP_110271020.1">
    <property type="nucleotide sequence ID" value="NZ_CP029289.2"/>
</dbReference>
<evidence type="ECO:0000259" key="2">
    <source>
        <dbReference type="PROSITE" id="PS50850"/>
    </source>
</evidence>
<dbReference type="AlphaFoldDB" id="A0A2U9IGK1"/>
<dbReference type="PANTHER" id="PTHR43129:SF1">
    <property type="entry name" value="FOSMIDOMYCIN RESISTANCE PROTEIN"/>
    <property type="match status" value="1"/>
</dbReference>
<dbReference type="EMBL" id="CP029289">
    <property type="protein sequence ID" value="AWR95139.1"/>
    <property type="molecule type" value="Genomic_DNA"/>
</dbReference>
<feature type="transmembrane region" description="Helical" evidence="1">
    <location>
        <begin position="12"/>
        <end position="34"/>
    </location>
</feature>
<sequence length="395" mass="43361">MEPTKNLRILSITSLAHFMNDGTFLVFPLLIVYYTTIYHVSVVFLGTLAIIYTLLSGLLSPFFGDFADKHDKDAVLMALGIFLEALSFLFFALSFSIPSLIYVLASLAAVILGIGQAFYHPIGGAILSRVFGKSAGRALGINGSMGSIGRSVMPSIVTFLILVFAEVTGLLLVSAYMIVASLLIFFGLRFYKRGSKEEIRKSKEKLESQFYRFLFILGSIVFIRSMFITGTTTFLGDFIYDIYLSKTLAGIFLTVGFIGSVFGQPVFGWITERKGGRYAFVLSSIISIIFFLLFLIFSNNLIVSSLFYTLFTFASFSSFPVLLGYVGQTFPKSFFTVANSYIWGVGVTVGGAAGTAVITLLLGMHFSILTSFYIMFGLAIISAILMPLIPKKISK</sequence>
<dbReference type="InterPro" id="IPR020846">
    <property type="entry name" value="MFS_dom"/>
</dbReference>
<dbReference type="GeneID" id="36832804"/>
<feature type="transmembrane region" description="Helical" evidence="1">
    <location>
        <begin position="99"/>
        <end position="119"/>
    </location>
</feature>
<feature type="transmembrane region" description="Helical" evidence="1">
    <location>
        <begin position="305"/>
        <end position="326"/>
    </location>
</feature>
<name>A0A2U9IGK1_9CREN</name>
<evidence type="ECO:0000256" key="1">
    <source>
        <dbReference type="SAM" id="Phobius"/>
    </source>
</evidence>
<dbReference type="PANTHER" id="PTHR43129">
    <property type="entry name" value="FOSMIDOMYCIN RESISTANCE PROTEIN"/>
    <property type="match status" value="1"/>
</dbReference>
<proteinExistence type="predicted"/>
<dbReference type="PROSITE" id="PS50850">
    <property type="entry name" value="MFS"/>
    <property type="match status" value="1"/>
</dbReference>
<reference evidence="3 4" key="1">
    <citation type="submission" date="2018-05" db="EMBL/GenBank/DDBJ databases">
        <title>Complete Genome Sequences of Extremely Thermoacidophilic, Metal-Mobilizing Type-Strain Members of the Archaeal Family Sulfolobaceae: Acidianus brierleyi DSM-1651T, Acidianus sulfidivorans DSM-18786T, Metallosphaera hakonensis DSM-7519T, and Metallosphaera prunae DSM-10039T.</title>
        <authorList>
            <person name="Counts J.A."/>
            <person name="Kelly R.M."/>
        </authorList>
    </citation>
    <scope>NUCLEOTIDE SEQUENCE [LARGE SCALE GENOMIC DNA]</scope>
    <source>
        <strain evidence="3 4">DSM 1651</strain>
    </source>
</reference>
<keyword evidence="4" id="KW-1185">Reference proteome</keyword>
<dbReference type="Gene3D" id="1.20.1250.20">
    <property type="entry name" value="MFS general substrate transporter like domains"/>
    <property type="match status" value="2"/>
</dbReference>
<dbReference type="KEGG" id="abri:DFR85_11570"/>
<feature type="transmembrane region" description="Helical" evidence="1">
    <location>
        <begin position="338"/>
        <end position="362"/>
    </location>
</feature>
<dbReference type="GO" id="GO:0022857">
    <property type="term" value="F:transmembrane transporter activity"/>
    <property type="evidence" value="ECO:0007669"/>
    <property type="project" value="InterPro"/>
</dbReference>
<dbReference type="OrthoDB" id="29061at2157"/>
<keyword evidence="1" id="KW-1133">Transmembrane helix</keyword>
<dbReference type="GO" id="GO:0005886">
    <property type="term" value="C:plasma membrane"/>
    <property type="evidence" value="ECO:0007669"/>
    <property type="project" value="TreeGrafter"/>
</dbReference>